<dbReference type="PANTHER" id="PTHR42700">
    <property type="entry name" value="SULFATE ADENYLYLTRANSFERASE"/>
    <property type="match status" value="1"/>
</dbReference>
<dbReference type="SUPFAM" id="SSF52540">
    <property type="entry name" value="P-loop containing nucleoside triphosphate hydrolases"/>
    <property type="match status" value="1"/>
</dbReference>
<dbReference type="RefSeq" id="WP_020886291.1">
    <property type="nucleotide sequence ID" value="NZ_ATHI01000005.1"/>
</dbReference>
<reference evidence="3 4" key="1">
    <citation type="journal article" date="2013" name="Genome Announc.">
        <title>Draft genome sequences for three mercury-methylating, sulfate-reducing bacteria.</title>
        <authorList>
            <person name="Brown S.D."/>
            <person name="Hurt R.A.Jr."/>
            <person name="Gilmour C.C."/>
            <person name="Elias D.A."/>
        </authorList>
    </citation>
    <scope>NUCLEOTIDE SEQUENCE [LARGE SCALE GENOMIC DNA]</scope>
    <source>
        <strain evidence="3 4">DSM 16529</strain>
    </source>
</reference>
<keyword evidence="3" id="KW-0418">Kinase</keyword>
<evidence type="ECO:0000313" key="3">
    <source>
        <dbReference type="EMBL" id="EPR35042.1"/>
    </source>
</evidence>
<dbReference type="GO" id="GO:0010134">
    <property type="term" value="P:sulfate assimilation via adenylyl sulfate reduction"/>
    <property type="evidence" value="ECO:0007669"/>
    <property type="project" value="TreeGrafter"/>
</dbReference>
<accession>S7TCV3</accession>
<dbReference type="OrthoDB" id="9804504at2"/>
<dbReference type="InterPro" id="IPR059117">
    <property type="entry name" value="APS_kinase_dom"/>
</dbReference>
<dbReference type="STRING" id="1121439.dsat_2405"/>
<keyword evidence="1" id="KW-0808">Transferase</keyword>
<feature type="domain" description="APS kinase" evidence="2">
    <location>
        <begin position="8"/>
        <end position="172"/>
    </location>
</feature>
<dbReference type="GO" id="GO:0004781">
    <property type="term" value="F:sulfate adenylyltransferase (ATP) activity"/>
    <property type="evidence" value="ECO:0007669"/>
    <property type="project" value="TreeGrafter"/>
</dbReference>
<dbReference type="Pfam" id="PF01583">
    <property type="entry name" value="APS_kinase"/>
    <property type="match status" value="1"/>
</dbReference>
<sequence>MKKGHGSQGWAVWVTGLPGSGKTSVATALVEGLRRRGFMAVHLSMDERRKAYFPSPSYSAEERERAYSMFVEEAAFLVRGGKGVVMDASAHRRELRRRARRLIPRFAEIHLKCPVEEAMRREATRPEGLVMAGLYEKALDRKATGKDVPGLGVVPGVDEPFEEDEAAECVIDAGALPPEEVISRAQAFVFLWLMDHYG</sequence>
<dbReference type="GO" id="GO:0016301">
    <property type="term" value="F:kinase activity"/>
    <property type="evidence" value="ECO:0007669"/>
    <property type="project" value="UniProtKB-KW"/>
</dbReference>
<gene>
    <name evidence="3" type="ORF">dsat_2405</name>
</gene>
<dbReference type="eggNOG" id="COG0529">
    <property type="taxonomic scope" value="Bacteria"/>
</dbReference>
<dbReference type="PANTHER" id="PTHR42700:SF1">
    <property type="entry name" value="SULFATE ADENYLYLTRANSFERASE"/>
    <property type="match status" value="1"/>
</dbReference>
<name>S7TCV3_9BACT</name>
<evidence type="ECO:0000259" key="2">
    <source>
        <dbReference type="Pfam" id="PF01583"/>
    </source>
</evidence>
<proteinExistence type="predicted"/>
<evidence type="ECO:0000313" key="4">
    <source>
        <dbReference type="Proteomes" id="UP000014975"/>
    </source>
</evidence>
<dbReference type="PATRIC" id="fig|1121439.3.peg.798"/>
<protein>
    <submittedName>
        <fullName evidence="3">Adenylylsulfate kinase</fullName>
    </submittedName>
</protein>
<dbReference type="InterPro" id="IPR027417">
    <property type="entry name" value="P-loop_NTPase"/>
</dbReference>
<organism evidence="3 4">
    <name type="scientific">Alkalidesulfovibrio alkalitolerans DSM 16529</name>
    <dbReference type="NCBI Taxonomy" id="1121439"/>
    <lineage>
        <taxon>Bacteria</taxon>
        <taxon>Pseudomonadati</taxon>
        <taxon>Thermodesulfobacteriota</taxon>
        <taxon>Desulfovibrionia</taxon>
        <taxon>Desulfovibrionales</taxon>
        <taxon>Desulfovibrionaceae</taxon>
        <taxon>Alkalidesulfovibrio</taxon>
    </lineage>
</organism>
<dbReference type="Gene3D" id="3.40.50.300">
    <property type="entry name" value="P-loop containing nucleotide triphosphate hydrolases"/>
    <property type="match status" value="1"/>
</dbReference>
<dbReference type="InterPro" id="IPR050512">
    <property type="entry name" value="Sulf_AdTrans/APS_kinase"/>
</dbReference>
<dbReference type="GO" id="GO:0005737">
    <property type="term" value="C:cytoplasm"/>
    <property type="evidence" value="ECO:0007669"/>
    <property type="project" value="TreeGrafter"/>
</dbReference>
<dbReference type="Proteomes" id="UP000014975">
    <property type="component" value="Unassembled WGS sequence"/>
</dbReference>
<keyword evidence="4" id="KW-1185">Reference proteome</keyword>
<dbReference type="EMBL" id="ATHI01000005">
    <property type="protein sequence ID" value="EPR35042.1"/>
    <property type="molecule type" value="Genomic_DNA"/>
</dbReference>
<evidence type="ECO:0000256" key="1">
    <source>
        <dbReference type="ARBA" id="ARBA00022679"/>
    </source>
</evidence>
<dbReference type="GO" id="GO:0019379">
    <property type="term" value="P:sulfate assimilation, phosphoadenylyl sulfate reduction by phosphoadenylyl-sulfate reductase (thioredoxin)"/>
    <property type="evidence" value="ECO:0007669"/>
    <property type="project" value="TreeGrafter"/>
</dbReference>
<comment type="caution">
    <text evidence="3">The sequence shown here is derived from an EMBL/GenBank/DDBJ whole genome shotgun (WGS) entry which is preliminary data.</text>
</comment>
<dbReference type="AlphaFoldDB" id="S7TCV3"/>